<dbReference type="PRINTS" id="PR01950">
    <property type="entry name" value="LANCSUPER"/>
</dbReference>
<dbReference type="InterPro" id="IPR012341">
    <property type="entry name" value="6hp_glycosidase-like_sf"/>
</dbReference>
<gene>
    <name evidence="3" type="ORF">BJ989_001287</name>
</gene>
<dbReference type="GO" id="GO:0031179">
    <property type="term" value="P:peptide modification"/>
    <property type="evidence" value="ECO:0007669"/>
    <property type="project" value="InterPro"/>
</dbReference>
<reference evidence="3 4" key="1">
    <citation type="submission" date="2020-07" db="EMBL/GenBank/DDBJ databases">
        <title>Sequencing the genomes of 1000 actinobacteria strains.</title>
        <authorList>
            <person name="Klenk H.-P."/>
        </authorList>
    </citation>
    <scope>NUCLEOTIDE SEQUENCE [LARGE SCALE GENOMIC DNA]</scope>
    <source>
        <strain evidence="3 4">DSM 24552</strain>
    </source>
</reference>
<evidence type="ECO:0000313" key="4">
    <source>
        <dbReference type="Proteomes" id="UP000544110"/>
    </source>
</evidence>
<dbReference type="CDD" id="cd04434">
    <property type="entry name" value="LanC_like"/>
    <property type="match status" value="1"/>
</dbReference>
<evidence type="ECO:0000256" key="2">
    <source>
        <dbReference type="SAM" id="MobiDB-lite"/>
    </source>
</evidence>
<feature type="binding site" evidence="1">
    <location>
        <position position="298"/>
    </location>
    <ligand>
        <name>Zn(2+)</name>
        <dbReference type="ChEBI" id="CHEBI:29105"/>
    </ligand>
</feature>
<feature type="binding site" evidence="1">
    <location>
        <position position="297"/>
    </location>
    <ligand>
        <name>Zn(2+)</name>
        <dbReference type="ChEBI" id="CHEBI:29105"/>
    </ligand>
</feature>
<dbReference type="GO" id="GO:0046872">
    <property type="term" value="F:metal ion binding"/>
    <property type="evidence" value="ECO:0007669"/>
    <property type="project" value="UniProtKB-KW"/>
</dbReference>
<keyword evidence="4" id="KW-1185">Reference proteome</keyword>
<feature type="compositionally biased region" description="Low complexity" evidence="2">
    <location>
        <begin position="45"/>
        <end position="60"/>
    </location>
</feature>
<dbReference type="Proteomes" id="UP000544110">
    <property type="component" value="Unassembled WGS sequence"/>
</dbReference>
<comment type="caution">
    <text evidence="3">The sequence shown here is derived from an EMBL/GenBank/DDBJ whole genome shotgun (WGS) entry which is preliminary data.</text>
</comment>
<evidence type="ECO:0008006" key="5">
    <source>
        <dbReference type="Google" id="ProtNLM"/>
    </source>
</evidence>
<dbReference type="SUPFAM" id="SSF158745">
    <property type="entry name" value="LanC-like"/>
    <property type="match status" value="1"/>
</dbReference>
<dbReference type="AlphaFoldDB" id="A0A7Y9RUR5"/>
<evidence type="ECO:0000313" key="3">
    <source>
        <dbReference type="EMBL" id="NYG54983.1"/>
    </source>
</evidence>
<keyword evidence="1" id="KW-0862">Zinc</keyword>
<dbReference type="Gene3D" id="1.50.10.10">
    <property type="match status" value="1"/>
</dbReference>
<feature type="region of interest" description="Disordered" evidence="2">
    <location>
        <begin position="38"/>
        <end position="65"/>
    </location>
</feature>
<dbReference type="InterPro" id="IPR007822">
    <property type="entry name" value="LANC-like"/>
</dbReference>
<sequence>MTASPAHHRETAEAALRWVLDQVRWDAAGPWVPESVAVDPLDGSTDGAAAGAAGGAATPPDGRRGIHSGTGGLALLLAEVRLARPWTTEEATLAAAVADQLRAATATETEVSFFDGLAGTLSVLLALGEPGAEAVIERLLALATPDGWPTPWLEPPTYAPDARICDATLGTAGVLLAAAWAHRRGVPRADELAAHAAAVLLGEAEETADGPRWLFVPRRFRDTPPTEMPGWSHGQAGIASALAVAGSELGRPDLVEAARRGTERLLALADTSGGGLTVPRYVPPLESGDDPVSYGWCHGAAGTSQVFAALRHAGVADVGGHPPAHWQRAAFRSVRAAGVPARLRPGHWDNDGQCCGTAGVGDLLLNLWQRDRDGDHLAYAVEIGDALVSRAQGTGSHRWWRFVEHRAEQPLLPGVGWMQGAAGIAAYLLRLARLLEQGPDAPAVERADTWWARG</sequence>
<protein>
    <recommendedName>
        <fullName evidence="5">Lanthionine synthetase C-like protein</fullName>
    </recommendedName>
</protein>
<organism evidence="3 4">
    <name type="scientific">Nocardioides perillae</name>
    <dbReference type="NCBI Taxonomy" id="1119534"/>
    <lineage>
        <taxon>Bacteria</taxon>
        <taxon>Bacillati</taxon>
        <taxon>Actinomycetota</taxon>
        <taxon>Actinomycetes</taxon>
        <taxon>Propionibacteriales</taxon>
        <taxon>Nocardioidaceae</taxon>
        <taxon>Nocardioides</taxon>
    </lineage>
</organism>
<dbReference type="EMBL" id="JACCAC010000001">
    <property type="protein sequence ID" value="NYG54983.1"/>
    <property type="molecule type" value="Genomic_DNA"/>
</dbReference>
<dbReference type="Pfam" id="PF05147">
    <property type="entry name" value="LANC_like"/>
    <property type="match status" value="1"/>
</dbReference>
<dbReference type="RefSeq" id="WP_179517503.1">
    <property type="nucleotide sequence ID" value="NZ_JACCAC010000001.1"/>
</dbReference>
<dbReference type="GO" id="GO:0005975">
    <property type="term" value="P:carbohydrate metabolic process"/>
    <property type="evidence" value="ECO:0007669"/>
    <property type="project" value="InterPro"/>
</dbReference>
<proteinExistence type="predicted"/>
<dbReference type="SMART" id="SM01260">
    <property type="entry name" value="LANC_like"/>
    <property type="match status" value="1"/>
</dbReference>
<accession>A0A7Y9RUR5</accession>
<keyword evidence="1" id="KW-0479">Metal-binding</keyword>
<evidence type="ECO:0000256" key="1">
    <source>
        <dbReference type="PIRSR" id="PIRSR607822-1"/>
    </source>
</evidence>
<name>A0A7Y9RUR5_9ACTN</name>